<feature type="compositionally biased region" description="Pro residues" evidence="1">
    <location>
        <begin position="33"/>
        <end position="51"/>
    </location>
</feature>
<dbReference type="AlphaFoldDB" id="A0A4S8IDF4"/>
<evidence type="ECO:0000256" key="1">
    <source>
        <dbReference type="SAM" id="MobiDB-lite"/>
    </source>
</evidence>
<dbReference type="Proteomes" id="UP000317650">
    <property type="component" value="Chromosome 2"/>
</dbReference>
<reference evidence="3 4" key="1">
    <citation type="journal article" date="2019" name="Nat. Plants">
        <title>Genome sequencing of Musa balbisiana reveals subgenome evolution and function divergence in polyploid bananas.</title>
        <authorList>
            <person name="Yao X."/>
        </authorList>
    </citation>
    <scope>NUCLEOTIDE SEQUENCE [LARGE SCALE GENOMIC DNA]</scope>
    <source>
        <strain evidence="4">cv. DH-PKW</strain>
        <tissue evidence="3">Leaves</tissue>
    </source>
</reference>
<keyword evidence="2" id="KW-1133">Transmembrane helix</keyword>
<dbReference type="STRING" id="52838.A0A4S8IDF4"/>
<comment type="caution">
    <text evidence="3">The sequence shown here is derived from an EMBL/GenBank/DDBJ whole genome shotgun (WGS) entry which is preliminary data.</text>
</comment>
<evidence type="ECO:0008006" key="5">
    <source>
        <dbReference type="Google" id="ProtNLM"/>
    </source>
</evidence>
<feature type="region of interest" description="Disordered" evidence="1">
    <location>
        <begin position="1"/>
        <end position="53"/>
    </location>
</feature>
<name>A0A4S8IDF4_MUSBA</name>
<keyword evidence="2" id="KW-0472">Membrane</keyword>
<feature type="transmembrane region" description="Helical" evidence="2">
    <location>
        <begin position="91"/>
        <end position="115"/>
    </location>
</feature>
<keyword evidence="4" id="KW-1185">Reference proteome</keyword>
<protein>
    <recommendedName>
        <fullName evidence="5">60S ribosomal protein L18a-like protein</fullName>
    </recommendedName>
</protein>
<dbReference type="PANTHER" id="PTHR46631">
    <property type="entry name" value="60S RIBOSOMAL PROTEIN L18A-LIKE"/>
    <property type="match status" value="1"/>
</dbReference>
<evidence type="ECO:0000256" key="2">
    <source>
        <dbReference type="SAM" id="Phobius"/>
    </source>
</evidence>
<feature type="transmembrane region" description="Helical" evidence="2">
    <location>
        <begin position="127"/>
        <end position="146"/>
    </location>
</feature>
<keyword evidence="2" id="KW-0812">Transmembrane</keyword>
<accession>A0A4S8IDF4</accession>
<organism evidence="3 4">
    <name type="scientific">Musa balbisiana</name>
    <name type="common">Banana</name>
    <dbReference type="NCBI Taxonomy" id="52838"/>
    <lineage>
        <taxon>Eukaryota</taxon>
        <taxon>Viridiplantae</taxon>
        <taxon>Streptophyta</taxon>
        <taxon>Embryophyta</taxon>
        <taxon>Tracheophyta</taxon>
        <taxon>Spermatophyta</taxon>
        <taxon>Magnoliopsida</taxon>
        <taxon>Liliopsida</taxon>
        <taxon>Zingiberales</taxon>
        <taxon>Musaceae</taxon>
        <taxon>Musa</taxon>
    </lineage>
</organism>
<dbReference type="EMBL" id="PYDT01000011">
    <property type="protein sequence ID" value="THU45664.1"/>
    <property type="molecule type" value="Genomic_DNA"/>
</dbReference>
<evidence type="ECO:0000313" key="3">
    <source>
        <dbReference type="EMBL" id="THU45664.1"/>
    </source>
</evidence>
<dbReference type="PANTHER" id="PTHR46631:SF27">
    <property type="entry name" value="OS05G0564800 PROTEIN"/>
    <property type="match status" value="1"/>
</dbReference>
<dbReference type="InterPro" id="IPR044804">
    <property type="entry name" value="Ribosomal_eL20z-like"/>
</dbReference>
<proteinExistence type="predicted"/>
<gene>
    <name evidence="3" type="ORF">C4D60_Mb02t20370</name>
</gene>
<sequence>MSEEEGKSKGGPQQYGTFQGPPNYAQPAIGFPQPVPPPGLTAAHPFPPPQQSGPAYYARGYHAVTGYAPVIEVIEGTPLRQPRLACCGLGIGWLLFIVGFFLPAIPWYVGAFILLCVRVDYREKPGLVACTIAAILAAIAATVGATKGADVW</sequence>
<evidence type="ECO:0000313" key="4">
    <source>
        <dbReference type="Proteomes" id="UP000317650"/>
    </source>
</evidence>